<dbReference type="Gene3D" id="1.10.510.10">
    <property type="entry name" value="Transferase(Phosphotransferase) domain 1"/>
    <property type="match status" value="1"/>
</dbReference>
<sequence>MKYTDALKIYNQGKSKWCFPRKGSVDHEKVLKIQGKPAVKVKNEVKKEPKKKNDVKKEPNKIKILKSISKKPKSISKKVFINDVVNAESKTPAFVEVSRNSISKKNSKAKRIQIFLKNKLITNKFTLNNRVKFSKYLQTRLNSINENDCLDTKIFKDGKLGYTIKNVIDLVKKIGTESAYGAIYLSSIKESLGGFSIVSKVMAPTKDNLQEIKLMREITDKLLLTKKTKHFAAVYKHAICKRDSLINYKGEKKYMPSKLKLVSINELAHGDLKTLVAKRDIAGNMNLMCNLLFQVFISIGTFQNLVGYVHNDAHYGNFLYQMNNEKGYYEYEFDGKKYYLKSCGYNMMIYDFGLSKGIKTPVQLKKNSKLIIRDYARIINAFLTKAYGWGKYYDVPTKKCEKKVLDIEQILMNIYRENIKVNETPKDMFKYILENALIPFSPTDMFMTTKPKATIINSIPYKIS</sequence>
<name>A0A7S9SUE9_9VIRU</name>
<evidence type="ECO:0000313" key="1">
    <source>
        <dbReference type="EMBL" id="QPI16714.1"/>
    </source>
</evidence>
<dbReference type="EMBL" id="MW030596">
    <property type="protein sequence ID" value="QPI16714.1"/>
    <property type="molecule type" value="Genomic_DNA"/>
</dbReference>
<proteinExistence type="predicted"/>
<reference evidence="1" key="1">
    <citation type="submission" date="2020-08" db="EMBL/GenBank/DDBJ databases">
        <title>Bridging the membrane lipid divide: bacteria of the FCB group superphylum have the potential to synthesize archaeal ether lipids.</title>
        <authorList>
            <person name="Villanueva L."/>
            <person name="von Meijenfeldt F.A.B."/>
            <person name="Westbye A.B."/>
            <person name="Yadav S."/>
            <person name="Hopmans E.C."/>
            <person name="Dutilh B.E."/>
            <person name="Sinninghe Damste J.S."/>
        </authorList>
    </citation>
    <scope>NUCLEOTIDE SEQUENCE</scope>
    <source>
        <strain evidence="1">NIOZ-UU159</strain>
    </source>
</reference>
<dbReference type="InterPro" id="IPR011009">
    <property type="entry name" value="Kinase-like_dom_sf"/>
</dbReference>
<evidence type="ECO:0008006" key="2">
    <source>
        <dbReference type="Google" id="ProtNLM"/>
    </source>
</evidence>
<organism evidence="1">
    <name type="scientific">Virus NIOZ-UU159</name>
    <dbReference type="NCBI Taxonomy" id="2763270"/>
    <lineage>
        <taxon>Viruses</taxon>
    </lineage>
</organism>
<accession>A0A7S9SUE9</accession>
<dbReference type="SUPFAM" id="SSF56112">
    <property type="entry name" value="Protein kinase-like (PK-like)"/>
    <property type="match status" value="1"/>
</dbReference>
<protein>
    <recommendedName>
        <fullName evidence="2">Protein kinase domain-containing protein</fullName>
    </recommendedName>
</protein>
<gene>
    <name evidence="1" type="ORF">NIOZUU159_00208</name>
</gene>